<reference evidence="1 2" key="1">
    <citation type="submission" date="2024-02" db="EMBL/GenBank/DDBJ databases">
        <title>Discinaceae phylogenomics.</title>
        <authorList>
            <person name="Dirks A.C."/>
            <person name="James T.Y."/>
        </authorList>
    </citation>
    <scope>NUCLEOTIDE SEQUENCE [LARGE SCALE GENOMIC DNA]</scope>
    <source>
        <strain evidence="1 2">ACD0624</strain>
    </source>
</reference>
<protein>
    <submittedName>
        <fullName evidence="1">Uncharacterized protein</fullName>
    </submittedName>
</protein>
<keyword evidence="2" id="KW-1185">Reference proteome</keyword>
<comment type="caution">
    <text evidence="1">The sequence shown here is derived from an EMBL/GenBank/DDBJ whole genome shotgun (WGS) entry which is preliminary data.</text>
</comment>
<sequence>MSDPPDFDRRKEDLDTFLDRLANELRGDTGKFTSEIHQISYTVSHLISDAFEQVRGNYLQYTTVKQLTNSLEAAFGDPDLLGTAQRQLAALHQRNQDFSR</sequence>
<proteinExistence type="predicted"/>
<organism evidence="1 2">
    <name type="scientific">Discina gigas</name>
    <dbReference type="NCBI Taxonomy" id="1032678"/>
    <lineage>
        <taxon>Eukaryota</taxon>
        <taxon>Fungi</taxon>
        <taxon>Dikarya</taxon>
        <taxon>Ascomycota</taxon>
        <taxon>Pezizomycotina</taxon>
        <taxon>Pezizomycetes</taxon>
        <taxon>Pezizales</taxon>
        <taxon>Discinaceae</taxon>
        <taxon>Discina</taxon>
    </lineage>
</organism>
<accession>A0ABR3G431</accession>
<dbReference type="EMBL" id="JBBBZM010000409">
    <property type="protein sequence ID" value="KAL0630707.1"/>
    <property type="molecule type" value="Genomic_DNA"/>
</dbReference>
<gene>
    <name evidence="1" type="ORF">Q9L58_010446</name>
</gene>
<evidence type="ECO:0000313" key="2">
    <source>
        <dbReference type="Proteomes" id="UP001447188"/>
    </source>
</evidence>
<name>A0ABR3G431_9PEZI</name>
<evidence type="ECO:0000313" key="1">
    <source>
        <dbReference type="EMBL" id="KAL0630707.1"/>
    </source>
</evidence>
<dbReference type="Proteomes" id="UP001447188">
    <property type="component" value="Unassembled WGS sequence"/>
</dbReference>